<dbReference type="Proteomes" id="UP000054815">
    <property type="component" value="Unassembled WGS sequence"/>
</dbReference>
<gene>
    <name evidence="1" type="ORF">T4E_3456</name>
</gene>
<accession>A0A0V0XNK0</accession>
<evidence type="ECO:0000313" key="1">
    <source>
        <dbReference type="EMBL" id="KRX89536.1"/>
    </source>
</evidence>
<organism evidence="1 2">
    <name type="scientific">Trichinella pseudospiralis</name>
    <name type="common">Parasitic roundworm</name>
    <dbReference type="NCBI Taxonomy" id="6337"/>
    <lineage>
        <taxon>Eukaryota</taxon>
        <taxon>Metazoa</taxon>
        <taxon>Ecdysozoa</taxon>
        <taxon>Nematoda</taxon>
        <taxon>Enoplea</taxon>
        <taxon>Dorylaimia</taxon>
        <taxon>Trichinellida</taxon>
        <taxon>Trichinellidae</taxon>
        <taxon>Trichinella</taxon>
    </lineage>
</organism>
<comment type="caution">
    <text evidence="1">The sequence shown here is derived from an EMBL/GenBank/DDBJ whole genome shotgun (WGS) entry which is preliminary data.</text>
</comment>
<sequence>MPCKVLSEIAMLWNKWPINFSALPALQNAEWMMMMIDLLKEKWSLIILPVQTPFDKPYHEEYVAFNLIF</sequence>
<dbReference type="EMBL" id="JYDU01000195">
    <property type="protein sequence ID" value="KRX89536.1"/>
    <property type="molecule type" value="Genomic_DNA"/>
</dbReference>
<proteinExistence type="predicted"/>
<name>A0A0V0XNK0_TRIPS</name>
<protein>
    <submittedName>
        <fullName evidence="1">Uncharacterized protein</fullName>
    </submittedName>
</protein>
<reference evidence="1 2" key="1">
    <citation type="submission" date="2015-01" db="EMBL/GenBank/DDBJ databases">
        <title>Evolution of Trichinella species and genotypes.</title>
        <authorList>
            <person name="Korhonen P.K."/>
            <person name="Edoardo P."/>
            <person name="Giuseppe L.R."/>
            <person name="Gasser R.B."/>
        </authorList>
    </citation>
    <scope>NUCLEOTIDE SEQUENCE [LARGE SCALE GENOMIC DNA]</scope>
    <source>
        <strain evidence="1">ISS141</strain>
    </source>
</reference>
<dbReference type="AlphaFoldDB" id="A0A0V0XNK0"/>
<evidence type="ECO:0000313" key="2">
    <source>
        <dbReference type="Proteomes" id="UP000054815"/>
    </source>
</evidence>